<dbReference type="EMBL" id="JAESND010000001">
    <property type="protein sequence ID" value="MBM3115142.1"/>
    <property type="molecule type" value="Genomic_DNA"/>
</dbReference>
<accession>A0ABS2BHQ8</accession>
<dbReference type="GO" id="GO:0016746">
    <property type="term" value="F:acyltransferase activity"/>
    <property type="evidence" value="ECO:0007669"/>
    <property type="project" value="UniProtKB-KW"/>
</dbReference>
<dbReference type="InterPro" id="IPR001451">
    <property type="entry name" value="Hexapep"/>
</dbReference>
<dbReference type="PANTHER" id="PTHR43017">
    <property type="entry name" value="GALACTOSIDE O-ACETYLTRANSFERASE"/>
    <property type="match status" value="1"/>
</dbReference>
<protein>
    <recommendedName>
        <fullName evidence="1">Acetyltransferase</fullName>
        <ecNumber evidence="1">2.3.1.-</ecNumber>
    </recommendedName>
</protein>
<sequence length="250" mass="28044">MPHGAANGSRMMRNLFKRLVSKCRRVWAESSSERYVDYLRSRGARVGDGVFVREPKRVTIDLTRPSLLKIGNNVRINRGFLLLTHGYDWYVLRNLFDEVYASSGRVTIGSNVFFGFNVTVLKGIEIGDNCIIGTGSVVTRSIPANSVAAGIPARVICSIDEYREKRRIDYVVEAKDYARSIVEVHGRRPVPGDFREEFPLFLDGDQLPDDLPVAAQLGDSLAAYQRRHRAPYASFDAFLDDCDLPAVRNG</sequence>
<comment type="similarity">
    <text evidence="1">Belongs to the transferase hexapeptide repeat family.</text>
</comment>
<gene>
    <name evidence="2" type="ORF">JMJ54_04805</name>
</gene>
<evidence type="ECO:0000313" key="3">
    <source>
        <dbReference type="Proteomes" id="UP000809431"/>
    </source>
</evidence>
<comment type="caution">
    <text evidence="2">The sequence shown here is derived from an EMBL/GenBank/DDBJ whole genome shotgun (WGS) entry which is preliminary data.</text>
</comment>
<evidence type="ECO:0000256" key="1">
    <source>
        <dbReference type="RuleBase" id="RU367021"/>
    </source>
</evidence>
<dbReference type="InterPro" id="IPR039369">
    <property type="entry name" value="LacA-like"/>
</dbReference>
<name>A0ABS2BHQ8_9NEIS</name>
<keyword evidence="1 2" id="KW-0012">Acyltransferase</keyword>
<proteinExistence type="inferred from homology"/>
<dbReference type="Gene3D" id="2.160.10.10">
    <property type="entry name" value="Hexapeptide repeat proteins"/>
    <property type="match status" value="1"/>
</dbReference>
<dbReference type="EC" id="2.3.1.-" evidence="1"/>
<dbReference type="Pfam" id="PF14602">
    <property type="entry name" value="Hexapep_2"/>
    <property type="match status" value="1"/>
</dbReference>
<reference evidence="2 3" key="1">
    <citation type="submission" date="2021-01" db="EMBL/GenBank/DDBJ databases">
        <title>Draft Genome Sequence and Polyhydroxyalkanoate Biosynthetic Potential of Jeongeupia naejangsanensis Type Strain DSM 24253.</title>
        <authorList>
            <person name="Turrini P."/>
            <person name="Artuso I."/>
            <person name="Lugli G.A."/>
            <person name="Frangipani E."/>
            <person name="Ventura M."/>
            <person name="Visca P."/>
        </authorList>
    </citation>
    <scope>NUCLEOTIDE SEQUENCE [LARGE SCALE GENOMIC DNA]</scope>
    <source>
        <strain evidence="2 3">DSM 24253</strain>
    </source>
</reference>
<dbReference type="SUPFAM" id="SSF51161">
    <property type="entry name" value="Trimeric LpxA-like enzymes"/>
    <property type="match status" value="1"/>
</dbReference>
<dbReference type="InterPro" id="IPR011004">
    <property type="entry name" value="Trimer_LpxA-like_sf"/>
</dbReference>
<keyword evidence="3" id="KW-1185">Reference proteome</keyword>
<keyword evidence="1" id="KW-0808">Transferase</keyword>
<dbReference type="PANTHER" id="PTHR43017:SF1">
    <property type="entry name" value="ACETYLTRANSFERASE YJL218W-RELATED"/>
    <property type="match status" value="1"/>
</dbReference>
<evidence type="ECO:0000313" key="2">
    <source>
        <dbReference type="EMBL" id="MBM3115142.1"/>
    </source>
</evidence>
<dbReference type="CDD" id="cd04647">
    <property type="entry name" value="LbH_MAT_like"/>
    <property type="match status" value="1"/>
</dbReference>
<organism evidence="2 3">
    <name type="scientific">Jeongeupia naejangsanensis</name>
    <dbReference type="NCBI Taxonomy" id="613195"/>
    <lineage>
        <taxon>Bacteria</taxon>
        <taxon>Pseudomonadati</taxon>
        <taxon>Pseudomonadota</taxon>
        <taxon>Betaproteobacteria</taxon>
        <taxon>Neisseriales</taxon>
        <taxon>Chitinibacteraceae</taxon>
        <taxon>Jeongeupia</taxon>
    </lineage>
</organism>
<dbReference type="Proteomes" id="UP000809431">
    <property type="component" value="Unassembled WGS sequence"/>
</dbReference>